<accession>A0AAQ4D6M9</accession>
<dbReference type="GO" id="GO:0002218">
    <property type="term" value="P:activation of innate immune response"/>
    <property type="evidence" value="ECO:0007669"/>
    <property type="project" value="InterPro"/>
</dbReference>
<protein>
    <submittedName>
        <fullName evidence="2">Uncharacterized protein</fullName>
    </submittedName>
</protein>
<feature type="compositionally biased region" description="Basic and acidic residues" evidence="1">
    <location>
        <begin position="36"/>
        <end position="56"/>
    </location>
</feature>
<dbReference type="InterPro" id="IPR042509">
    <property type="entry name" value="ZCCHC3"/>
</dbReference>
<sequence>MDAVEGTDIDPSELKIPGQWFKAKGNGKIVPAETDNGGHVDKGQDERRRTAERGEGRRLAVKSVEWQFTRIPSGFEKIVMRPQGCLEQLLKHGGAFLADVISKAAGTNDRGMNGIITFNTKQQSILIATEDEAKRDKYAAVKELTIGNEKVAIKAYVAAPENSGKGVNLRRPILLDGRRNHGETRILQNVEPLNPRVDIDVVELRGALEQYGPVENIALEYVPGFDGVPSGTRRVQMEMKSALPNFLQVAEFTVQCEYEGVARVCRRCGSRDHVRAACDVPLCACCGVFGHATCELPCPQCGGDHAVAKCETRTFASIAKRAMVAAAAAAASQVPVAPEKTPGPVPATQDAVFSGPAVAENSQDEIEQPTSPPEPAQHVDDEPARQPPRRARRKRRRGGGGTSPAG</sequence>
<evidence type="ECO:0000313" key="3">
    <source>
        <dbReference type="Proteomes" id="UP001321473"/>
    </source>
</evidence>
<gene>
    <name evidence="2" type="ORF">V5799_004248</name>
</gene>
<dbReference type="PANTHER" id="PTHR22639">
    <property type="entry name" value="GAG-RELATED PROTEIN"/>
    <property type="match status" value="1"/>
</dbReference>
<dbReference type="EMBL" id="JARKHS020034450">
    <property type="protein sequence ID" value="KAK8758119.1"/>
    <property type="molecule type" value="Genomic_DNA"/>
</dbReference>
<evidence type="ECO:0000313" key="2">
    <source>
        <dbReference type="EMBL" id="KAK8758119.1"/>
    </source>
</evidence>
<proteinExistence type="predicted"/>
<feature type="region of interest" description="Disordered" evidence="1">
    <location>
        <begin position="28"/>
        <end position="56"/>
    </location>
</feature>
<organism evidence="2 3">
    <name type="scientific">Amblyomma americanum</name>
    <name type="common">Lone star tick</name>
    <dbReference type="NCBI Taxonomy" id="6943"/>
    <lineage>
        <taxon>Eukaryota</taxon>
        <taxon>Metazoa</taxon>
        <taxon>Ecdysozoa</taxon>
        <taxon>Arthropoda</taxon>
        <taxon>Chelicerata</taxon>
        <taxon>Arachnida</taxon>
        <taxon>Acari</taxon>
        <taxon>Parasitiformes</taxon>
        <taxon>Ixodida</taxon>
        <taxon>Ixodoidea</taxon>
        <taxon>Ixodidae</taxon>
        <taxon>Amblyomminae</taxon>
        <taxon>Amblyomma</taxon>
    </lineage>
</organism>
<feature type="compositionally biased region" description="Basic residues" evidence="1">
    <location>
        <begin position="387"/>
        <end position="398"/>
    </location>
</feature>
<reference evidence="2 3" key="1">
    <citation type="journal article" date="2023" name="Arcadia Sci">
        <title>De novo assembly of a long-read Amblyomma americanum tick genome.</title>
        <authorList>
            <person name="Chou S."/>
            <person name="Poskanzer K.E."/>
            <person name="Rollins M."/>
            <person name="Thuy-Boun P.S."/>
        </authorList>
    </citation>
    <scope>NUCLEOTIDE SEQUENCE [LARGE SCALE GENOMIC DNA]</scope>
    <source>
        <strain evidence="2">F_SG_1</strain>
        <tissue evidence="2">Salivary glands</tissue>
    </source>
</reference>
<name>A0AAQ4D6M9_AMBAM</name>
<evidence type="ECO:0000256" key="1">
    <source>
        <dbReference type="SAM" id="MobiDB-lite"/>
    </source>
</evidence>
<dbReference type="PANTHER" id="PTHR22639:SF3">
    <property type="entry name" value="ZINC FINGER CCHC DOMAIN-CONTAINING PROTEIN 3"/>
    <property type="match status" value="1"/>
</dbReference>
<dbReference type="GO" id="GO:0003690">
    <property type="term" value="F:double-stranded DNA binding"/>
    <property type="evidence" value="ECO:0007669"/>
    <property type="project" value="InterPro"/>
</dbReference>
<dbReference type="Proteomes" id="UP001321473">
    <property type="component" value="Unassembled WGS sequence"/>
</dbReference>
<keyword evidence="3" id="KW-1185">Reference proteome</keyword>
<dbReference type="GO" id="GO:0003723">
    <property type="term" value="F:RNA binding"/>
    <property type="evidence" value="ECO:0007669"/>
    <property type="project" value="InterPro"/>
</dbReference>
<comment type="caution">
    <text evidence="2">The sequence shown here is derived from an EMBL/GenBank/DDBJ whole genome shotgun (WGS) entry which is preliminary data.</text>
</comment>
<dbReference type="AlphaFoldDB" id="A0AAQ4D6M9"/>
<feature type="region of interest" description="Disordered" evidence="1">
    <location>
        <begin position="333"/>
        <end position="406"/>
    </location>
</feature>